<gene>
    <name evidence="2" type="ORF">GCM10009855_07610</name>
</gene>
<accession>A0ABP5U8U9</accession>
<sequence>MQALKLDVAAGQASAASIKGVVDEMQRIVGQIQKSAVNGKSGWDGKASTAFETTHTDWHGVATKLQGALDEIESKLTAGFRGYDDEDVTVAGQLTGLQGHLSL</sequence>
<dbReference type="Gene3D" id="1.10.287.1060">
    <property type="entry name" value="ESAT-6-like"/>
    <property type="match status" value="1"/>
</dbReference>
<protein>
    <recommendedName>
        <fullName evidence="1">ESAT-6-like protein</fullName>
    </recommendedName>
</protein>
<name>A0ABP5U8U9_9ACTN</name>
<dbReference type="EMBL" id="BAAARB010000003">
    <property type="protein sequence ID" value="GAA2370801.1"/>
    <property type="molecule type" value="Genomic_DNA"/>
</dbReference>
<proteinExistence type="inferred from homology"/>
<reference evidence="3" key="1">
    <citation type="journal article" date="2019" name="Int. J. Syst. Evol. Microbiol.">
        <title>The Global Catalogue of Microorganisms (GCM) 10K type strain sequencing project: providing services to taxonomists for standard genome sequencing and annotation.</title>
        <authorList>
            <consortium name="The Broad Institute Genomics Platform"/>
            <consortium name="The Broad Institute Genome Sequencing Center for Infectious Disease"/>
            <person name="Wu L."/>
            <person name="Ma J."/>
        </authorList>
    </citation>
    <scope>NUCLEOTIDE SEQUENCE [LARGE SCALE GENOMIC DNA]</scope>
    <source>
        <strain evidence="3">JCM 16227</strain>
    </source>
</reference>
<dbReference type="Pfam" id="PF06013">
    <property type="entry name" value="WXG100"/>
    <property type="match status" value="1"/>
</dbReference>
<evidence type="ECO:0000256" key="1">
    <source>
        <dbReference type="RuleBase" id="RU362001"/>
    </source>
</evidence>
<dbReference type="InterPro" id="IPR010310">
    <property type="entry name" value="T7SS_ESAT-6-like"/>
</dbReference>
<dbReference type="RefSeq" id="WP_006895571.1">
    <property type="nucleotide sequence ID" value="NZ_BAAARB010000003.1"/>
</dbReference>
<evidence type="ECO:0000313" key="3">
    <source>
        <dbReference type="Proteomes" id="UP001501170"/>
    </source>
</evidence>
<keyword evidence="3" id="KW-1185">Reference proteome</keyword>
<dbReference type="SUPFAM" id="SSF140453">
    <property type="entry name" value="EsxAB dimer-like"/>
    <property type="match status" value="1"/>
</dbReference>
<comment type="similarity">
    <text evidence="1">Belongs to the WXG100 family.</text>
</comment>
<dbReference type="Proteomes" id="UP001501170">
    <property type="component" value="Unassembled WGS sequence"/>
</dbReference>
<organism evidence="2 3">
    <name type="scientific">Gordonia cholesterolivorans</name>
    <dbReference type="NCBI Taxonomy" id="559625"/>
    <lineage>
        <taxon>Bacteria</taxon>
        <taxon>Bacillati</taxon>
        <taxon>Actinomycetota</taxon>
        <taxon>Actinomycetes</taxon>
        <taxon>Mycobacteriales</taxon>
        <taxon>Gordoniaceae</taxon>
        <taxon>Gordonia</taxon>
    </lineage>
</organism>
<evidence type="ECO:0000313" key="2">
    <source>
        <dbReference type="EMBL" id="GAA2370801.1"/>
    </source>
</evidence>
<dbReference type="InterPro" id="IPR036689">
    <property type="entry name" value="ESAT-6-like_sf"/>
</dbReference>
<dbReference type="NCBIfam" id="TIGR03930">
    <property type="entry name" value="WXG100_ESAT6"/>
    <property type="match status" value="1"/>
</dbReference>
<comment type="caution">
    <text evidence="2">The sequence shown here is derived from an EMBL/GenBank/DDBJ whole genome shotgun (WGS) entry which is preliminary data.</text>
</comment>